<dbReference type="InterPro" id="IPR046348">
    <property type="entry name" value="SIS_dom_sf"/>
</dbReference>
<dbReference type="Proteomes" id="UP000316609">
    <property type="component" value="Unassembled WGS sequence"/>
</dbReference>
<dbReference type="GO" id="GO:0097367">
    <property type="term" value="F:carbohydrate derivative binding"/>
    <property type="evidence" value="ECO:0007669"/>
    <property type="project" value="InterPro"/>
</dbReference>
<evidence type="ECO:0000259" key="8">
    <source>
        <dbReference type="PROSITE" id="PS51371"/>
    </source>
</evidence>
<protein>
    <submittedName>
        <fullName evidence="10">KpsF/GutQ family sugar-phosphate isomerase</fullName>
    </submittedName>
</protein>
<dbReference type="Gene3D" id="3.10.580.10">
    <property type="entry name" value="CBS-domain"/>
    <property type="match status" value="1"/>
</dbReference>
<feature type="site" description="Catalytically relevant" evidence="6">
    <location>
        <position position="175"/>
    </location>
</feature>
<dbReference type="AlphaFoldDB" id="A0A538TLZ6"/>
<feature type="domain" description="CBS" evidence="8">
    <location>
        <begin position="300"/>
        <end position="354"/>
    </location>
</feature>
<feature type="site" description="Catalytically relevant" evidence="6">
    <location>
        <position position="82"/>
    </location>
</feature>
<dbReference type="EMBL" id="VBOY01000081">
    <property type="protein sequence ID" value="TMQ64641.1"/>
    <property type="molecule type" value="Genomic_DNA"/>
</dbReference>
<evidence type="ECO:0000256" key="5">
    <source>
        <dbReference type="PIRSR" id="PIRSR004692-2"/>
    </source>
</evidence>
<name>A0A538TLZ6_UNCEI</name>
<dbReference type="InterPro" id="IPR000644">
    <property type="entry name" value="CBS_dom"/>
</dbReference>
<sequence>MAARASARRLRRAAKPAAALPVSGARRVPPAASELLRRARAVVRAEAAAVLALERTIGPEFASAVEMLAACRGKVIVSGVGKSGLLAHKLAATLTSTGTPAVFLHPGDALHGDAGLFTAGDAALFVSKSGASQELLALLPYLERHGIPLVSIVATPRSMLARRSQVALVTGPVQEACPMDLTPTTSITVAQVIGDCLAIALLEHRGFSPEDFRFLHPGGVIGSVAARRVAELMHTGDALPKVALSASLREVMLEIMAKRLGITTVVNAAGALRGVVTDGDFKRILVQHADPWRLTASAVMSASPSTIDREALVASAVRLMEERPGGPITALVVVDGKRRPIGVLHLHDCLRAGV</sequence>
<proteinExistence type="inferred from homology"/>
<evidence type="ECO:0000256" key="7">
    <source>
        <dbReference type="PROSITE-ProRule" id="PRU00703"/>
    </source>
</evidence>
<reference evidence="10 11" key="1">
    <citation type="journal article" date="2019" name="Nat. Microbiol.">
        <title>Mediterranean grassland soil C-N compound turnover is dependent on rainfall and depth, and is mediated by genomically divergent microorganisms.</title>
        <authorList>
            <person name="Diamond S."/>
            <person name="Andeer P.F."/>
            <person name="Li Z."/>
            <person name="Crits-Christoph A."/>
            <person name="Burstein D."/>
            <person name="Anantharaman K."/>
            <person name="Lane K.R."/>
            <person name="Thomas B.C."/>
            <person name="Pan C."/>
            <person name="Northen T.R."/>
            <person name="Banfield J.F."/>
        </authorList>
    </citation>
    <scope>NUCLEOTIDE SEQUENCE [LARGE SCALE GENOMIC DNA]</scope>
    <source>
        <strain evidence="10">WS_8</strain>
    </source>
</reference>
<dbReference type="Pfam" id="PF01380">
    <property type="entry name" value="SIS"/>
    <property type="match status" value="1"/>
</dbReference>
<evidence type="ECO:0000256" key="3">
    <source>
        <dbReference type="ARBA" id="ARBA00023122"/>
    </source>
</evidence>
<evidence type="ECO:0000313" key="11">
    <source>
        <dbReference type="Proteomes" id="UP000316609"/>
    </source>
</evidence>
<evidence type="ECO:0000256" key="1">
    <source>
        <dbReference type="ARBA" id="ARBA00008165"/>
    </source>
</evidence>
<dbReference type="InterPro" id="IPR046342">
    <property type="entry name" value="CBS_dom_sf"/>
</dbReference>
<keyword evidence="3 7" id="KW-0129">CBS domain</keyword>
<dbReference type="InterPro" id="IPR001347">
    <property type="entry name" value="SIS_dom"/>
</dbReference>
<feature type="domain" description="SIS" evidence="9">
    <location>
        <begin position="64"/>
        <end position="212"/>
    </location>
</feature>
<dbReference type="GO" id="GO:0016853">
    <property type="term" value="F:isomerase activity"/>
    <property type="evidence" value="ECO:0007669"/>
    <property type="project" value="UniProtKB-KW"/>
</dbReference>
<dbReference type="InterPro" id="IPR050986">
    <property type="entry name" value="GutQ/KpsF_isomerases"/>
</dbReference>
<accession>A0A538TLZ6</accession>
<dbReference type="Pfam" id="PF00571">
    <property type="entry name" value="CBS"/>
    <property type="match status" value="2"/>
</dbReference>
<keyword evidence="10" id="KW-0413">Isomerase</keyword>
<dbReference type="NCBIfam" id="TIGR00393">
    <property type="entry name" value="kpsF"/>
    <property type="match status" value="1"/>
</dbReference>
<evidence type="ECO:0000256" key="4">
    <source>
        <dbReference type="PIRNR" id="PIRNR004692"/>
    </source>
</evidence>
<keyword evidence="5" id="KW-0862">Zinc</keyword>
<dbReference type="PANTHER" id="PTHR42745">
    <property type="match status" value="1"/>
</dbReference>
<dbReference type="Gene3D" id="3.40.50.10490">
    <property type="entry name" value="Glucose-6-phosphate isomerase like protein, domain 1"/>
    <property type="match status" value="1"/>
</dbReference>
<dbReference type="CDD" id="cd04604">
    <property type="entry name" value="CBS_pair_SIS_assoc"/>
    <property type="match status" value="1"/>
</dbReference>
<dbReference type="InterPro" id="IPR035474">
    <property type="entry name" value="SIS_Kpsf"/>
</dbReference>
<dbReference type="PIRSF" id="PIRSF004692">
    <property type="entry name" value="KdsD_KpsF"/>
    <property type="match status" value="1"/>
</dbReference>
<dbReference type="PROSITE" id="PS51464">
    <property type="entry name" value="SIS"/>
    <property type="match status" value="1"/>
</dbReference>
<dbReference type="InterPro" id="IPR004800">
    <property type="entry name" value="KdsD/KpsF-type"/>
</dbReference>
<dbReference type="CDD" id="cd05014">
    <property type="entry name" value="SIS_Kpsf"/>
    <property type="match status" value="1"/>
</dbReference>
<evidence type="ECO:0000256" key="6">
    <source>
        <dbReference type="PIRSR" id="PIRSR004692-3"/>
    </source>
</evidence>
<evidence type="ECO:0000313" key="10">
    <source>
        <dbReference type="EMBL" id="TMQ64641.1"/>
    </source>
</evidence>
<feature type="binding site" evidence="5">
    <location>
        <position position="105"/>
    </location>
    <ligand>
        <name>Zn(2+)</name>
        <dbReference type="ChEBI" id="CHEBI:29105"/>
    </ligand>
</feature>
<dbReference type="PANTHER" id="PTHR42745:SF1">
    <property type="entry name" value="ARABINOSE 5-PHOSPHATE ISOMERASE KDSD"/>
    <property type="match status" value="1"/>
</dbReference>
<feature type="site" description="Catalytically relevant" evidence="6">
    <location>
        <position position="134"/>
    </location>
</feature>
<comment type="caution">
    <text evidence="10">The sequence shown here is derived from an EMBL/GenBank/DDBJ whole genome shotgun (WGS) entry which is preliminary data.</text>
</comment>
<dbReference type="SMART" id="SM00116">
    <property type="entry name" value="CBS"/>
    <property type="match status" value="2"/>
</dbReference>
<evidence type="ECO:0000259" key="9">
    <source>
        <dbReference type="PROSITE" id="PS51464"/>
    </source>
</evidence>
<keyword evidence="5" id="KW-0479">Metal-binding</keyword>
<keyword evidence="2" id="KW-0677">Repeat</keyword>
<gene>
    <name evidence="10" type="ORF">E6K78_08790</name>
</gene>
<organism evidence="10 11">
    <name type="scientific">Eiseniibacteriota bacterium</name>
    <dbReference type="NCBI Taxonomy" id="2212470"/>
    <lineage>
        <taxon>Bacteria</taxon>
        <taxon>Candidatus Eiseniibacteriota</taxon>
    </lineage>
</organism>
<evidence type="ECO:0000256" key="2">
    <source>
        <dbReference type="ARBA" id="ARBA00022737"/>
    </source>
</evidence>
<dbReference type="SUPFAM" id="SSF53697">
    <property type="entry name" value="SIS domain"/>
    <property type="match status" value="1"/>
</dbReference>
<feature type="site" description="Catalytically relevant" evidence="6">
    <location>
        <position position="216"/>
    </location>
</feature>
<dbReference type="PROSITE" id="PS51371">
    <property type="entry name" value="CBS"/>
    <property type="match status" value="1"/>
</dbReference>
<dbReference type="GO" id="GO:0005975">
    <property type="term" value="P:carbohydrate metabolic process"/>
    <property type="evidence" value="ECO:0007669"/>
    <property type="project" value="InterPro"/>
</dbReference>
<comment type="similarity">
    <text evidence="1 4">Belongs to the SIS family. GutQ/KpsF subfamily.</text>
</comment>
<dbReference type="GO" id="GO:0046872">
    <property type="term" value="F:metal ion binding"/>
    <property type="evidence" value="ECO:0007669"/>
    <property type="project" value="UniProtKB-KW"/>
</dbReference>
<dbReference type="GO" id="GO:1901135">
    <property type="term" value="P:carbohydrate derivative metabolic process"/>
    <property type="evidence" value="ECO:0007669"/>
    <property type="project" value="InterPro"/>
</dbReference>